<evidence type="ECO:0000313" key="2">
    <source>
        <dbReference type="EMBL" id="UOQ43613.1"/>
    </source>
</evidence>
<name>A0ABY4EGL4_9BACI</name>
<keyword evidence="1" id="KW-0472">Membrane</keyword>
<accession>A0ABY4EGL4</accession>
<gene>
    <name evidence="2" type="ORF">MUN89_17135</name>
</gene>
<sequence length="94" mass="11062">MTIFVELLDGSYDLLFLSIYLSLLMTIAVQTIWSHMVHEPSGCLSTRQVIADTRNIEVKERRYVVLPDNEMVQWLQRTVRRKEDSSDDDHCLYI</sequence>
<evidence type="ECO:0000256" key="1">
    <source>
        <dbReference type="SAM" id="Phobius"/>
    </source>
</evidence>
<feature type="transmembrane region" description="Helical" evidence="1">
    <location>
        <begin position="12"/>
        <end position="33"/>
    </location>
</feature>
<evidence type="ECO:0000313" key="3">
    <source>
        <dbReference type="Proteomes" id="UP000831787"/>
    </source>
</evidence>
<organism evidence="2 3">
    <name type="scientific">Halobacillus salinarum</name>
    <dbReference type="NCBI Taxonomy" id="2932257"/>
    <lineage>
        <taxon>Bacteria</taxon>
        <taxon>Bacillati</taxon>
        <taxon>Bacillota</taxon>
        <taxon>Bacilli</taxon>
        <taxon>Bacillales</taxon>
        <taxon>Bacillaceae</taxon>
        <taxon>Halobacillus</taxon>
    </lineage>
</organism>
<dbReference type="EMBL" id="CP095073">
    <property type="protein sequence ID" value="UOQ43613.1"/>
    <property type="molecule type" value="Genomic_DNA"/>
</dbReference>
<keyword evidence="3" id="KW-1185">Reference proteome</keyword>
<dbReference type="Proteomes" id="UP000831787">
    <property type="component" value="Chromosome"/>
</dbReference>
<keyword evidence="1" id="KW-0812">Transmembrane</keyword>
<reference evidence="2 3" key="1">
    <citation type="submission" date="2022-04" db="EMBL/GenBank/DDBJ databases">
        <title>Halobacillus sp. isolated from saltern.</title>
        <authorList>
            <person name="Won M."/>
            <person name="Lee C.-M."/>
            <person name="Woen H.-Y."/>
            <person name="Kwon S.-W."/>
        </authorList>
    </citation>
    <scope>NUCLEOTIDE SEQUENCE [LARGE SCALE GENOMIC DNA]</scope>
    <source>
        <strain evidence="2 3">SSBR10-3</strain>
    </source>
</reference>
<keyword evidence="1" id="KW-1133">Transmembrane helix</keyword>
<proteinExistence type="predicted"/>
<dbReference type="RefSeq" id="WP_244708972.1">
    <property type="nucleotide sequence ID" value="NZ_CP095073.1"/>
</dbReference>
<protein>
    <submittedName>
        <fullName evidence="2">Uncharacterized protein</fullName>
    </submittedName>
</protein>